<evidence type="ECO:0000313" key="9">
    <source>
        <dbReference type="Proteomes" id="UP000288058"/>
    </source>
</evidence>
<keyword evidence="2 7" id="KW-0812">Transmembrane</keyword>
<dbReference type="PANTHER" id="PTHR38766">
    <property type="entry name" value="FLAGELLAR PROTEIN FLIO"/>
    <property type="match status" value="1"/>
</dbReference>
<dbReference type="GO" id="GO:0044781">
    <property type="term" value="P:bacterial-type flagellum organization"/>
    <property type="evidence" value="ECO:0007669"/>
    <property type="project" value="UniProtKB-UniRule"/>
</dbReference>
<comment type="similarity">
    <text evidence="6 7">Belongs to the FliO/MopB family.</text>
</comment>
<dbReference type="OrthoDB" id="6240969at2"/>
<reference evidence="9" key="1">
    <citation type="journal article" date="2018" name="Front. Microbiol.">
        <title>Genome-Based Analysis Reveals the Taxonomy and Diversity of the Family Idiomarinaceae.</title>
        <authorList>
            <person name="Liu Y."/>
            <person name="Lai Q."/>
            <person name="Shao Z."/>
        </authorList>
    </citation>
    <scope>NUCLEOTIDE SEQUENCE [LARGE SCALE GENOMIC DNA]</scope>
    <source>
        <strain evidence="9">R22</strain>
    </source>
</reference>
<evidence type="ECO:0000256" key="2">
    <source>
        <dbReference type="ARBA" id="ARBA00022692"/>
    </source>
</evidence>
<comment type="subcellular location">
    <subcellularLocation>
        <location evidence="7">Cell membrane</location>
    </subcellularLocation>
    <subcellularLocation>
        <location evidence="7">Bacterial flagellum basal body</location>
    </subcellularLocation>
</comment>
<dbReference type="InterPro" id="IPR052205">
    <property type="entry name" value="FliO/MopB"/>
</dbReference>
<dbReference type="GO" id="GO:0005886">
    <property type="term" value="C:plasma membrane"/>
    <property type="evidence" value="ECO:0007669"/>
    <property type="project" value="UniProtKB-SubCell"/>
</dbReference>
<sequence length="109" mass="11632">MLLLPSVAQAQTEEKAGIISGNDIGAMVLALFAVLVVIVVLASLLKRFNLKFQGTSGMKVLSSVSLGTKERLVIVEVGGQKLLLGVTQQRIDCLKELPGDINLEGKEEQ</sequence>
<keyword evidence="8" id="KW-0969">Cilium</keyword>
<name>A0A432Z184_9GAMM</name>
<dbReference type="InterPro" id="IPR022781">
    <property type="entry name" value="Flagellar_biosynth_FliO"/>
</dbReference>
<keyword evidence="3 7" id="KW-1133">Transmembrane helix</keyword>
<dbReference type="GO" id="GO:0009425">
    <property type="term" value="C:bacterial-type flagellum basal body"/>
    <property type="evidence" value="ECO:0007669"/>
    <property type="project" value="UniProtKB-SubCell"/>
</dbReference>
<keyword evidence="5 7" id="KW-0975">Bacterial flagellum</keyword>
<evidence type="ECO:0000256" key="6">
    <source>
        <dbReference type="ARBA" id="ARBA00037937"/>
    </source>
</evidence>
<protein>
    <recommendedName>
        <fullName evidence="7">Flagellar protein</fullName>
    </recommendedName>
</protein>
<accession>A0A432Z184</accession>
<gene>
    <name evidence="8" type="primary">fliO</name>
    <name evidence="8" type="ORF">CWI78_03605</name>
</gene>
<comment type="caution">
    <text evidence="8">The sequence shown here is derived from an EMBL/GenBank/DDBJ whole genome shotgun (WGS) entry which is preliminary data.</text>
</comment>
<feature type="transmembrane region" description="Helical" evidence="7">
    <location>
        <begin position="24"/>
        <end position="45"/>
    </location>
</feature>
<evidence type="ECO:0000256" key="5">
    <source>
        <dbReference type="ARBA" id="ARBA00023143"/>
    </source>
</evidence>
<keyword evidence="8" id="KW-0966">Cell projection</keyword>
<dbReference type="NCBIfam" id="TIGR03500">
    <property type="entry name" value="FliO_TIGR"/>
    <property type="match status" value="1"/>
</dbReference>
<dbReference type="EMBL" id="PIQC01000003">
    <property type="protein sequence ID" value="RUO71613.1"/>
    <property type="molecule type" value="Genomic_DNA"/>
</dbReference>
<evidence type="ECO:0000256" key="3">
    <source>
        <dbReference type="ARBA" id="ARBA00022989"/>
    </source>
</evidence>
<dbReference type="PANTHER" id="PTHR38766:SF1">
    <property type="entry name" value="FLAGELLAR PROTEIN FLIO"/>
    <property type="match status" value="1"/>
</dbReference>
<keyword evidence="4 7" id="KW-0472">Membrane</keyword>
<proteinExistence type="inferred from homology"/>
<dbReference type="AlphaFoldDB" id="A0A432Z184"/>
<organism evidence="8 9">
    <name type="scientific">Idiomarina ramblicola</name>
    <dbReference type="NCBI Taxonomy" id="263724"/>
    <lineage>
        <taxon>Bacteria</taxon>
        <taxon>Pseudomonadati</taxon>
        <taxon>Pseudomonadota</taxon>
        <taxon>Gammaproteobacteria</taxon>
        <taxon>Alteromonadales</taxon>
        <taxon>Idiomarinaceae</taxon>
        <taxon>Idiomarina</taxon>
    </lineage>
</organism>
<evidence type="ECO:0000256" key="1">
    <source>
        <dbReference type="ARBA" id="ARBA00022475"/>
    </source>
</evidence>
<keyword evidence="8" id="KW-0282">Flagellum</keyword>
<evidence type="ECO:0000256" key="4">
    <source>
        <dbReference type="ARBA" id="ARBA00023136"/>
    </source>
</evidence>
<keyword evidence="1 7" id="KW-1003">Cell membrane</keyword>
<dbReference type="Pfam" id="PF04347">
    <property type="entry name" value="FliO"/>
    <property type="match status" value="1"/>
</dbReference>
<evidence type="ECO:0000256" key="7">
    <source>
        <dbReference type="RuleBase" id="RU362064"/>
    </source>
</evidence>
<dbReference type="Proteomes" id="UP000288058">
    <property type="component" value="Unassembled WGS sequence"/>
</dbReference>
<keyword evidence="9" id="KW-1185">Reference proteome</keyword>
<evidence type="ECO:0000313" key="8">
    <source>
        <dbReference type="EMBL" id="RUO71613.1"/>
    </source>
</evidence>